<dbReference type="CDD" id="cd06464">
    <property type="entry name" value="ACD_sHsps-like"/>
    <property type="match status" value="1"/>
</dbReference>
<dbReference type="SUPFAM" id="SSF49764">
    <property type="entry name" value="HSP20-like chaperones"/>
    <property type="match status" value="2"/>
</dbReference>
<reference evidence="6 7" key="1">
    <citation type="submission" date="2023-11" db="EMBL/GenBank/DDBJ databases">
        <title>An acidophilic fungus is an integral part of prey digestion in a carnivorous sundew plant.</title>
        <authorList>
            <person name="Tsai I.J."/>
        </authorList>
    </citation>
    <scope>NUCLEOTIDE SEQUENCE [LARGE SCALE GENOMIC DNA]</scope>
    <source>
        <strain evidence="6">169a</strain>
    </source>
</reference>
<feature type="domain" description="SHSP" evidence="5">
    <location>
        <begin position="69"/>
        <end position="269"/>
    </location>
</feature>
<evidence type="ECO:0000313" key="7">
    <source>
        <dbReference type="Proteomes" id="UP001303373"/>
    </source>
</evidence>
<dbReference type="Proteomes" id="UP001303373">
    <property type="component" value="Chromosome 4"/>
</dbReference>
<dbReference type="InterPro" id="IPR002068">
    <property type="entry name" value="A-crystallin/Hsp20_dom"/>
</dbReference>
<keyword evidence="1" id="KW-0346">Stress response</keyword>
<dbReference type="PROSITE" id="PS01031">
    <property type="entry name" value="SHSP"/>
    <property type="match status" value="1"/>
</dbReference>
<comment type="similarity">
    <text evidence="2 3">Belongs to the small heat shock protein (HSP20) family.</text>
</comment>
<dbReference type="AlphaFoldDB" id="A0AAQ3M294"/>
<feature type="compositionally biased region" description="Low complexity" evidence="4">
    <location>
        <begin position="143"/>
        <end position="153"/>
    </location>
</feature>
<accession>A0AAQ3M294</accession>
<dbReference type="Gene3D" id="2.60.40.790">
    <property type="match status" value="1"/>
</dbReference>
<gene>
    <name evidence="6" type="ORF">R9X50_00292300</name>
</gene>
<feature type="region of interest" description="Disordered" evidence="4">
    <location>
        <begin position="114"/>
        <end position="201"/>
    </location>
</feature>
<organism evidence="6 7">
    <name type="scientific">Acrodontium crateriforme</name>
    <dbReference type="NCBI Taxonomy" id="150365"/>
    <lineage>
        <taxon>Eukaryota</taxon>
        <taxon>Fungi</taxon>
        <taxon>Dikarya</taxon>
        <taxon>Ascomycota</taxon>
        <taxon>Pezizomycotina</taxon>
        <taxon>Dothideomycetes</taxon>
        <taxon>Dothideomycetidae</taxon>
        <taxon>Mycosphaerellales</taxon>
        <taxon>Teratosphaeriaceae</taxon>
        <taxon>Acrodontium</taxon>
    </lineage>
</organism>
<evidence type="ECO:0000259" key="5">
    <source>
        <dbReference type="PROSITE" id="PS01031"/>
    </source>
</evidence>
<sequence length="269" mass="29472">MSYCFNNRSPQVYRIVKAAPTYTTSRNMAFFPRVFASEFAPVFRLLDDYATHVASSSTRAPAYNQCISNNFRTFQPRFDVKENKDSYELFGELPGIQQKDINIEFTDASTLSIKGRTESIREEGTRPSAAIGSQTEQAQLTSNAHADNAAAAENDAEWDNVTKADSDTSTTYHKATVQDEGAEANSTVAATPAETPGASEVAQTVTAQQPAPEGPKYWLSERSVGSFARTFSFPDRVDHDNVKASLQNGILSIVVPKAAVPVTRRINIE</sequence>
<dbReference type="PANTHER" id="PTHR11527">
    <property type="entry name" value="HEAT-SHOCK PROTEIN 20 FAMILY MEMBER"/>
    <property type="match status" value="1"/>
</dbReference>
<evidence type="ECO:0000313" key="6">
    <source>
        <dbReference type="EMBL" id="WPH00100.1"/>
    </source>
</evidence>
<proteinExistence type="inferred from homology"/>
<name>A0AAQ3M294_9PEZI</name>
<dbReference type="EMBL" id="CP138583">
    <property type="protein sequence ID" value="WPH00100.1"/>
    <property type="molecule type" value="Genomic_DNA"/>
</dbReference>
<keyword evidence="7" id="KW-1185">Reference proteome</keyword>
<evidence type="ECO:0000256" key="1">
    <source>
        <dbReference type="ARBA" id="ARBA00023016"/>
    </source>
</evidence>
<dbReference type="InterPro" id="IPR008978">
    <property type="entry name" value="HSP20-like_chaperone"/>
</dbReference>
<protein>
    <recommendedName>
        <fullName evidence="5">SHSP domain-containing protein</fullName>
    </recommendedName>
</protein>
<feature type="compositionally biased region" description="Polar residues" evidence="4">
    <location>
        <begin position="131"/>
        <end position="142"/>
    </location>
</feature>
<evidence type="ECO:0000256" key="3">
    <source>
        <dbReference type="RuleBase" id="RU003616"/>
    </source>
</evidence>
<evidence type="ECO:0000256" key="2">
    <source>
        <dbReference type="PROSITE-ProRule" id="PRU00285"/>
    </source>
</evidence>
<dbReference type="Pfam" id="PF00011">
    <property type="entry name" value="HSP20"/>
    <property type="match status" value="1"/>
</dbReference>
<feature type="compositionally biased region" description="Basic and acidic residues" evidence="4">
    <location>
        <begin position="115"/>
        <end position="125"/>
    </location>
</feature>
<evidence type="ECO:0000256" key="4">
    <source>
        <dbReference type="SAM" id="MobiDB-lite"/>
    </source>
</evidence>
<dbReference type="InterPro" id="IPR031107">
    <property type="entry name" value="Small_HSP"/>
</dbReference>